<proteinExistence type="predicted"/>
<sequence length="75" mass="8730">MVKAYCPVCQKITPHKSIMRRSPSDHCSRLQVIQSFISSLMQGNHYYKLERQCFCRVCNHQNIPSALSFTEPRIS</sequence>
<reference evidence="2" key="1">
    <citation type="submission" date="2016-12" db="EMBL/GenBank/DDBJ databases">
        <authorList>
            <person name="Rodrigo-Torres L."/>
            <person name="Arahal R.D."/>
            <person name="Lucena T."/>
        </authorList>
    </citation>
    <scope>NUCLEOTIDE SEQUENCE [LARGE SCALE GENOMIC DNA]</scope>
</reference>
<dbReference type="AlphaFoldDB" id="A0A1M7YPK6"/>
<gene>
    <name evidence="1" type="ORF">VQ7734_00253</name>
</gene>
<evidence type="ECO:0000313" key="1">
    <source>
        <dbReference type="EMBL" id="SHO54539.1"/>
    </source>
</evidence>
<name>A0A1M7YPK6_9VIBR</name>
<dbReference type="Proteomes" id="UP000184600">
    <property type="component" value="Unassembled WGS sequence"/>
</dbReference>
<keyword evidence="2" id="KW-1185">Reference proteome</keyword>
<accession>A0A1M7YPK6</accession>
<evidence type="ECO:0000313" key="2">
    <source>
        <dbReference type="Proteomes" id="UP000184600"/>
    </source>
</evidence>
<dbReference type="EMBL" id="FRFG01000005">
    <property type="protein sequence ID" value="SHO54539.1"/>
    <property type="molecule type" value="Genomic_DNA"/>
</dbReference>
<organism evidence="1 2">
    <name type="scientific">Vibrio quintilis</name>
    <dbReference type="NCBI Taxonomy" id="1117707"/>
    <lineage>
        <taxon>Bacteria</taxon>
        <taxon>Pseudomonadati</taxon>
        <taxon>Pseudomonadota</taxon>
        <taxon>Gammaproteobacteria</taxon>
        <taxon>Vibrionales</taxon>
        <taxon>Vibrionaceae</taxon>
        <taxon>Vibrio</taxon>
    </lineage>
</organism>
<protein>
    <submittedName>
        <fullName evidence="1">Uncharacterized protein</fullName>
    </submittedName>
</protein>